<dbReference type="InterPro" id="IPR050566">
    <property type="entry name" value="Deoxyribonucleoside_kinase"/>
</dbReference>
<evidence type="ECO:0000256" key="3">
    <source>
        <dbReference type="PIRSR" id="PIRSR000705-3"/>
    </source>
</evidence>
<feature type="active site" description="Proton acceptor" evidence="2">
    <location>
        <position position="86"/>
    </location>
</feature>
<dbReference type="EMBL" id="JAPTSV010000012">
    <property type="protein sequence ID" value="KAJ1522194.1"/>
    <property type="molecule type" value="Genomic_DNA"/>
</dbReference>
<keyword evidence="6" id="KW-1185">Reference proteome</keyword>
<dbReference type="SUPFAM" id="SSF52540">
    <property type="entry name" value="P-loop containing nucleoside triphosphate hydrolases"/>
    <property type="match status" value="1"/>
</dbReference>
<dbReference type="InterPro" id="IPR027417">
    <property type="entry name" value="P-loop_NTPase"/>
</dbReference>
<accession>A0AAV7XEH1</accession>
<dbReference type="GO" id="GO:0005524">
    <property type="term" value="F:ATP binding"/>
    <property type="evidence" value="ECO:0007669"/>
    <property type="project" value="UniProtKB-KW"/>
</dbReference>
<evidence type="ECO:0000313" key="5">
    <source>
        <dbReference type="EMBL" id="KAJ1522194.1"/>
    </source>
</evidence>
<reference evidence="5" key="1">
    <citation type="submission" date="2022-12" db="EMBL/GenBank/DDBJ databases">
        <title>Chromosome-level genome assembly of the bean flower thrips Megalurothrips usitatus.</title>
        <authorList>
            <person name="Ma L."/>
            <person name="Liu Q."/>
            <person name="Li H."/>
            <person name="Cai W."/>
        </authorList>
    </citation>
    <scope>NUCLEOTIDE SEQUENCE</scope>
    <source>
        <strain evidence="5">Cailab_2022a</strain>
    </source>
</reference>
<dbReference type="Pfam" id="PF01712">
    <property type="entry name" value="dNK"/>
    <property type="match status" value="1"/>
</dbReference>
<keyword evidence="3" id="KW-0067">ATP-binding</keyword>
<dbReference type="InterPro" id="IPR031314">
    <property type="entry name" value="DNK_dom"/>
</dbReference>
<dbReference type="PANTHER" id="PTHR10513">
    <property type="entry name" value="DEOXYNUCLEOSIDE KINASE"/>
    <property type="match status" value="1"/>
</dbReference>
<gene>
    <name evidence="5" type="ORF">ONE63_002502</name>
</gene>
<evidence type="ECO:0000256" key="2">
    <source>
        <dbReference type="PIRSR" id="PIRSR000705-1"/>
    </source>
</evidence>
<dbReference type="PIRSF" id="PIRSF000705">
    <property type="entry name" value="DNK"/>
    <property type="match status" value="1"/>
</dbReference>
<comment type="similarity">
    <text evidence="1">Belongs to the DCK/DGK family.</text>
</comment>
<feature type="binding site" evidence="3">
    <location>
        <begin position="5"/>
        <end position="13"/>
    </location>
    <ligand>
        <name>ATP</name>
        <dbReference type="ChEBI" id="CHEBI:30616"/>
    </ligand>
</feature>
<dbReference type="PANTHER" id="PTHR10513:SF35">
    <property type="entry name" value="DEOXYADENOSINE KINASE"/>
    <property type="match status" value="1"/>
</dbReference>
<comment type="caution">
    <text evidence="5">The sequence shown here is derived from an EMBL/GenBank/DDBJ whole genome shotgun (WGS) entry which is preliminary data.</text>
</comment>
<organism evidence="5 6">
    <name type="scientific">Megalurothrips usitatus</name>
    <name type="common">bean blossom thrips</name>
    <dbReference type="NCBI Taxonomy" id="439358"/>
    <lineage>
        <taxon>Eukaryota</taxon>
        <taxon>Metazoa</taxon>
        <taxon>Ecdysozoa</taxon>
        <taxon>Arthropoda</taxon>
        <taxon>Hexapoda</taxon>
        <taxon>Insecta</taxon>
        <taxon>Pterygota</taxon>
        <taxon>Neoptera</taxon>
        <taxon>Paraneoptera</taxon>
        <taxon>Thysanoptera</taxon>
        <taxon>Terebrantia</taxon>
        <taxon>Thripoidea</taxon>
        <taxon>Thripidae</taxon>
        <taxon>Megalurothrips</taxon>
    </lineage>
</organism>
<dbReference type="InterPro" id="IPR002624">
    <property type="entry name" value="DCK/DGK"/>
</dbReference>
<dbReference type="Gene3D" id="3.40.50.300">
    <property type="entry name" value="P-loop containing nucleotide triphosphate hydrolases"/>
    <property type="match status" value="1"/>
</dbReference>
<keyword evidence="3" id="KW-0547">Nucleotide-binding</keyword>
<dbReference type="AlphaFoldDB" id="A0AAV7XEH1"/>
<dbReference type="Proteomes" id="UP001075354">
    <property type="component" value="Chromosome 12"/>
</dbReference>
<dbReference type="CDD" id="cd01673">
    <property type="entry name" value="dNK"/>
    <property type="match status" value="1"/>
</dbReference>
<dbReference type="GO" id="GO:0005737">
    <property type="term" value="C:cytoplasm"/>
    <property type="evidence" value="ECO:0007669"/>
    <property type="project" value="TreeGrafter"/>
</dbReference>
<protein>
    <recommendedName>
        <fullName evidence="4">Deoxynucleoside kinase domain-containing protein</fullName>
    </recommendedName>
</protein>
<feature type="domain" description="Deoxynucleoside kinase" evidence="4">
    <location>
        <begin position="3"/>
        <end position="186"/>
    </location>
</feature>
<proteinExistence type="inferred from homology"/>
<dbReference type="GO" id="GO:0019136">
    <property type="term" value="F:deoxynucleoside kinase activity"/>
    <property type="evidence" value="ECO:0007669"/>
    <property type="project" value="InterPro"/>
</dbReference>
<name>A0AAV7XEH1_9NEOP</name>
<evidence type="ECO:0000313" key="6">
    <source>
        <dbReference type="Proteomes" id="UP001075354"/>
    </source>
</evidence>
<sequence length="208" mass="24060">MYLEGNTGAGKSTLAAALQRTGKYDVILEPVHDWQNVEGHNLLALRHQDPQVWAFPFQALVLSSLAALHSRALSRPRPRGRLRVFERSMERCLHVYAEAALQAGALQPAHTAVLRQLHAALRDRSRPRHYIYVRTDPEEAHRRMASRGRPEEQDVPLDYLRRLHDLSDRWLLEQREHPVFVVDGDLPQEEVLRRVTLYMDHIARVNHS</sequence>
<evidence type="ECO:0000256" key="1">
    <source>
        <dbReference type="ARBA" id="ARBA00007420"/>
    </source>
</evidence>
<feature type="binding site" evidence="3">
    <location>
        <begin position="143"/>
        <end position="147"/>
    </location>
    <ligand>
        <name>ATP</name>
        <dbReference type="ChEBI" id="CHEBI:30616"/>
    </ligand>
</feature>
<evidence type="ECO:0000259" key="4">
    <source>
        <dbReference type="Pfam" id="PF01712"/>
    </source>
</evidence>